<sequence length="109" mass="12400">MQKLRYHVIELQRENTELKAQLRQLEAHQEAMDDKSSESEPEAPAPPEKKRVKKTNSGLEKAEDSVDKLEVDMQQLKEEVQQAAIATQRNAERIDQLCPAQPTSHPNGN</sequence>
<reference evidence="2 3" key="1">
    <citation type="journal article" date="2023" name="Arcadia Sci">
        <title>De novo assembly of a long-read Amblyomma americanum tick genome.</title>
        <authorList>
            <person name="Chou S."/>
            <person name="Poskanzer K.E."/>
            <person name="Rollins M."/>
            <person name="Thuy-Boun P.S."/>
        </authorList>
    </citation>
    <scope>NUCLEOTIDE SEQUENCE [LARGE SCALE GENOMIC DNA]</scope>
    <source>
        <strain evidence="2">F_SG_1</strain>
        <tissue evidence="2">Salivary glands</tissue>
    </source>
</reference>
<proteinExistence type="predicted"/>
<dbReference type="EMBL" id="JARKHS020027104">
    <property type="protein sequence ID" value="KAK8765686.1"/>
    <property type="molecule type" value="Genomic_DNA"/>
</dbReference>
<dbReference type="Proteomes" id="UP001321473">
    <property type="component" value="Unassembled WGS sequence"/>
</dbReference>
<protein>
    <submittedName>
        <fullName evidence="2">Uncharacterized protein</fullName>
    </submittedName>
</protein>
<feature type="compositionally biased region" description="Basic and acidic residues" evidence="1">
    <location>
        <begin position="25"/>
        <end position="38"/>
    </location>
</feature>
<keyword evidence="3" id="KW-1185">Reference proteome</keyword>
<dbReference type="AlphaFoldDB" id="A0AAQ4DT96"/>
<name>A0AAQ4DT96_AMBAM</name>
<comment type="caution">
    <text evidence="2">The sequence shown here is derived from an EMBL/GenBank/DDBJ whole genome shotgun (WGS) entry which is preliminary data.</text>
</comment>
<evidence type="ECO:0000313" key="3">
    <source>
        <dbReference type="Proteomes" id="UP001321473"/>
    </source>
</evidence>
<gene>
    <name evidence="2" type="ORF">V5799_031705</name>
</gene>
<evidence type="ECO:0000256" key="1">
    <source>
        <dbReference type="SAM" id="MobiDB-lite"/>
    </source>
</evidence>
<organism evidence="2 3">
    <name type="scientific">Amblyomma americanum</name>
    <name type="common">Lone star tick</name>
    <dbReference type="NCBI Taxonomy" id="6943"/>
    <lineage>
        <taxon>Eukaryota</taxon>
        <taxon>Metazoa</taxon>
        <taxon>Ecdysozoa</taxon>
        <taxon>Arthropoda</taxon>
        <taxon>Chelicerata</taxon>
        <taxon>Arachnida</taxon>
        <taxon>Acari</taxon>
        <taxon>Parasitiformes</taxon>
        <taxon>Ixodida</taxon>
        <taxon>Ixodoidea</taxon>
        <taxon>Ixodidae</taxon>
        <taxon>Amblyomminae</taxon>
        <taxon>Amblyomma</taxon>
    </lineage>
</organism>
<evidence type="ECO:0000313" key="2">
    <source>
        <dbReference type="EMBL" id="KAK8765686.1"/>
    </source>
</evidence>
<feature type="region of interest" description="Disordered" evidence="1">
    <location>
        <begin position="25"/>
        <end position="67"/>
    </location>
</feature>
<dbReference type="Gene3D" id="1.20.5.170">
    <property type="match status" value="1"/>
</dbReference>
<accession>A0AAQ4DT96</accession>